<reference evidence="17" key="1">
    <citation type="submission" date="2016-11" db="UniProtKB">
        <authorList>
            <consortium name="WormBaseParasite"/>
        </authorList>
    </citation>
    <scope>IDENTIFICATION</scope>
</reference>
<evidence type="ECO:0000256" key="1">
    <source>
        <dbReference type="ARBA" id="ARBA00009063"/>
    </source>
</evidence>
<dbReference type="SMART" id="SM00115">
    <property type="entry name" value="CASc"/>
    <property type="match status" value="2"/>
</dbReference>
<dbReference type="PRINTS" id="PR01415">
    <property type="entry name" value="ANKYRIN"/>
</dbReference>
<keyword evidence="11" id="KW-0472">Membrane</keyword>
<dbReference type="InterPro" id="IPR011600">
    <property type="entry name" value="Pept_C14_caspase"/>
</dbReference>
<evidence type="ECO:0000256" key="2">
    <source>
        <dbReference type="ARBA" id="ARBA00010134"/>
    </source>
</evidence>
<name>A0A1I8J018_9PLAT</name>
<dbReference type="PANTHER" id="PTHR24198">
    <property type="entry name" value="ANKYRIN REPEAT AND PROTEIN KINASE DOMAIN-CONTAINING PROTEIN"/>
    <property type="match status" value="1"/>
</dbReference>
<dbReference type="Pfam" id="PF04970">
    <property type="entry name" value="LRAT"/>
    <property type="match status" value="2"/>
</dbReference>
<dbReference type="SUPFAM" id="SSF52129">
    <property type="entry name" value="Caspase-like"/>
    <property type="match status" value="2"/>
</dbReference>
<dbReference type="SMART" id="SM00248">
    <property type="entry name" value="ANK"/>
    <property type="match status" value="10"/>
</dbReference>
<keyword evidence="11" id="KW-1133">Transmembrane helix</keyword>
<comment type="similarity">
    <text evidence="1">Belongs to the syntaxin family.</text>
</comment>
<feature type="repeat" description="ANK" evidence="8">
    <location>
        <begin position="2178"/>
        <end position="2210"/>
    </location>
</feature>
<dbReference type="Gene3D" id="3.90.1720.10">
    <property type="entry name" value="endopeptidase domain like (from Nostoc punctiforme)"/>
    <property type="match status" value="2"/>
</dbReference>
<dbReference type="CDD" id="cd15845">
    <property type="entry name" value="SNARE_syntaxin16"/>
    <property type="match status" value="1"/>
</dbReference>
<keyword evidence="4" id="KW-0677">Repeat</keyword>
<feature type="domain" description="LRAT" evidence="15">
    <location>
        <begin position="1275"/>
        <end position="1386"/>
    </location>
</feature>
<evidence type="ECO:0000256" key="10">
    <source>
        <dbReference type="SAM" id="MobiDB-lite"/>
    </source>
</evidence>
<dbReference type="InterPro" id="IPR007053">
    <property type="entry name" value="LRAT_dom"/>
</dbReference>
<dbReference type="PROSITE" id="PS50207">
    <property type="entry name" value="CASPASE_P10"/>
    <property type="match status" value="1"/>
</dbReference>
<dbReference type="InterPro" id="IPR001309">
    <property type="entry name" value="Pept_C14_p20"/>
</dbReference>
<dbReference type="Gene3D" id="1.20.58.70">
    <property type="match status" value="1"/>
</dbReference>
<dbReference type="InterPro" id="IPR002110">
    <property type="entry name" value="Ankyrin_rpt"/>
</dbReference>
<organism evidence="16 17">
    <name type="scientific">Macrostomum lignano</name>
    <dbReference type="NCBI Taxonomy" id="282301"/>
    <lineage>
        <taxon>Eukaryota</taxon>
        <taxon>Metazoa</taxon>
        <taxon>Spiralia</taxon>
        <taxon>Lophotrochozoa</taxon>
        <taxon>Platyhelminthes</taxon>
        <taxon>Rhabditophora</taxon>
        <taxon>Macrostomorpha</taxon>
        <taxon>Macrostomida</taxon>
        <taxon>Macrostomidae</taxon>
        <taxon>Macrostomum</taxon>
    </lineage>
</organism>
<dbReference type="GO" id="GO:0006886">
    <property type="term" value="P:intracellular protein transport"/>
    <property type="evidence" value="ECO:0007669"/>
    <property type="project" value="InterPro"/>
</dbReference>
<dbReference type="PROSITE" id="PS50192">
    <property type="entry name" value="T_SNARE"/>
    <property type="match status" value="1"/>
</dbReference>
<feature type="repeat" description="ANK" evidence="8">
    <location>
        <begin position="2046"/>
        <end position="2078"/>
    </location>
</feature>
<keyword evidence="3" id="KW-0479">Metal-binding</keyword>
<evidence type="ECO:0000259" key="15">
    <source>
        <dbReference type="PROSITE" id="PS51934"/>
    </source>
</evidence>
<dbReference type="PRINTS" id="PR00376">
    <property type="entry name" value="IL1BCENZYME"/>
</dbReference>
<dbReference type="Gene3D" id="1.10.1410.40">
    <property type="match status" value="1"/>
</dbReference>
<dbReference type="Proteomes" id="UP000095280">
    <property type="component" value="Unplaced"/>
</dbReference>
<dbReference type="InterPro" id="IPR015917">
    <property type="entry name" value="Pept_C14A"/>
</dbReference>
<feature type="domain" description="LRAT" evidence="15">
    <location>
        <begin position="785"/>
        <end position="910"/>
    </location>
</feature>
<dbReference type="GO" id="GO:0004197">
    <property type="term" value="F:cysteine-type endopeptidase activity"/>
    <property type="evidence" value="ECO:0007669"/>
    <property type="project" value="InterPro"/>
</dbReference>
<protein>
    <submittedName>
        <fullName evidence="17">t-SNARE coiled-coil homology domain-containing protein</fullName>
    </submittedName>
</protein>
<dbReference type="InterPro" id="IPR029030">
    <property type="entry name" value="Caspase-like_dom_sf"/>
</dbReference>
<evidence type="ECO:0000259" key="13">
    <source>
        <dbReference type="PROSITE" id="PS50207"/>
    </source>
</evidence>
<dbReference type="Pfam" id="PF12796">
    <property type="entry name" value="Ank_2"/>
    <property type="match status" value="3"/>
</dbReference>
<dbReference type="InterPro" id="IPR002138">
    <property type="entry name" value="Pept_C14_p10"/>
</dbReference>
<dbReference type="CDD" id="cd19671">
    <property type="entry name" value="UBR-box_UBR4_5_6_7"/>
    <property type="match status" value="1"/>
</dbReference>
<dbReference type="SMART" id="SM00396">
    <property type="entry name" value="ZnF_UBR1"/>
    <property type="match status" value="1"/>
</dbReference>
<evidence type="ECO:0000256" key="6">
    <source>
        <dbReference type="ARBA" id="ARBA00022833"/>
    </source>
</evidence>
<keyword evidence="16" id="KW-1185">Reference proteome</keyword>
<feature type="domain" description="Caspase family p20" evidence="14">
    <location>
        <begin position="1031"/>
        <end position="1157"/>
    </location>
</feature>
<feature type="transmembrane region" description="Helical" evidence="11">
    <location>
        <begin position="297"/>
        <end position="315"/>
    </location>
</feature>
<dbReference type="PROSITE" id="PS50088">
    <property type="entry name" value="ANK_REPEAT"/>
    <property type="match status" value="9"/>
</dbReference>
<dbReference type="InterPro" id="IPR036770">
    <property type="entry name" value="Ankyrin_rpt-contain_sf"/>
</dbReference>
<keyword evidence="11" id="KW-0812">Transmembrane</keyword>
<dbReference type="GO" id="GO:0016192">
    <property type="term" value="P:vesicle-mediated transport"/>
    <property type="evidence" value="ECO:0007669"/>
    <property type="project" value="InterPro"/>
</dbReference>
<keyword evidence="6" id="KW-0862">Zinc</keyword>
<dbReference type="GO" id="GO:0005484">
    <property type="term" value="F:SNAP receptor activity"/>
    <property type="evidence" value="ECO:0007669"/>
    <property type="project" value="InterPro"/>
</dbReference>
<feature type="repeat" description="ANK" evidence="8">
    <location>
        <begin position="2013"/>
        <end position="2045"/>
    </location>
</feature>
<dbReference type="PROSITE" id="PS50297">
    <property type="entry name" value="ANK_REP_REGION"/>
    <property type="match status" value="8"/>
</dbReference>
<dbReference type="InterPro" id="IPR006012">
    <property type="entry name" value="Syntaxin/epimorphin_CS"/>
</dbReference>
<dbReference type="GO" id="GO:0005737">
    <property type="term" value="C:cytoplasm"/>
    <property type="evidence" value="ECO:0007669"/>
    <property type="project" value="TreeGrafter"/>
</dbReference>
<keyword evidence="7 8" id="KW-0040">ANK repeat</keyword>
<dbReference type="InterPro" id="IPR010989">
    <property type="entry name" value="SNARE"/>
</dbReference>
<comment type="similarity">
    <text evidence="2 9">Belongs to the peptidase C14A family.</text>
</comment>
<dbReference type="Gene3D" id="3.40.50.1460">
    <property type="match status" value="2"/>
</dbReference>
<feature type="repeat" description="ANK" evidence="8">
    <location>
        <begin position="2145"/>
        <end position="2177"/>
    </location>
</feature>
<dbReference type="InterPro" id="IPR033139">
    <property type="entry name" value="Caspase_cys_AS"/>
</dbReference>
<evidence type="ECO:0000259" key="14">
    <source>
        <dbReference type="PROSITE" id="PS50208"/>
    </source>
</evidence>
<dbReference type="PANTHER" id="PTHR24198:SF190">
    <property type="entry name" value="DYNEIN HEAVY CHAIN 12, AXONEMAL-LIKE"/>
    <property type="match status" value="1"/>
</dbReference>
<dbReference type="WBParaSite" id="maker-uti_cns_0045353-snap-gene-0.12-mRNA-1">
    <property type="protein sequence ID" value="maker-uti_cns_0045353-snap-gene-0.12-mRNA-1"/>
    <property type="gene ID" value="maker-uti_cns_0045353-snap-gene-0.12"/>
</dbReference>
<accession>A0A1I8J018</accession>
<dbReference type="GO" id="GO:0006508">
    <property type="term" value="P:proteolysis"/>
    <property type="evidence" value="ECO:0007669"/>
    <property type="project" value="InterPro"/>
</dbReference>
<feature type="domain" description="Caspase family p20" evidence="14">
    <location>
        <begin position="534"/>
        <end position="660"/>
    </location>
</feature>
<evidence type="ECO:0000313" key="16">
    <source>
        <dbReference type="Proteomes" id="UP000095280"/>
    </source>
</evidence>
<evidence type="ECO:0000256" key="11">
    <source>
        <dbReference type="SAM" id="Phobius"/>
    </source>
</evidence>
<dbReference type="InterPro" id="IPR003126">
    <property type="entry name" value="Znf_UBR"/>
</dbReference>
<sequence length="2827" mass="314985">MVTRNSTSIFILMRDNAVRHRSFYSDNQRVGDDKPLISRRDSHDTESGSGPGAQGTAVPEVVHSYEEMQYDFDRIRAKMRELAQMHDKHLNRPSLDDTVEEEQRIQDATKQLTDAFGRCHRKLKALEGQRSASGSQFGCNIQQALARTLQDMSSEFRASQSGYLRRLKSREDRSASSGLSTAAAAAAAASSSGGGSGGLSGADDDGLSEFIDRGFALQLVEDNTALVQQREQEINSVLRSIQELGEIFTDVARLVVDQGEVIDRIDYNLDQVETRVHEGLQQLKKAEKYQKKNRKMLIILILAALVVFFTILLVFTKFKRMCLKQVLTFEGQDLVEDALWSLRPGWLVKFKSGHSWQTGVYIGIGLLSISENGESFVTPRQEECDTGNTSPLHHLVCHLPRCSSSREGVLAIKDFRELAENSESIKVYECNCDEAKRKSVIRACLMRLGEVRVNSAELFEHFSAYRKGQWKTIFTNGFTLLCDVFKSFIGQRPATGTANDLSSDFEENAAIAAPETRTTRRNPPSLDCYPVTSPQGFCAVININNYDDNTNLGRRSGSEHDVARIREVFGKLNFVIEVKEDLTSHEIDRFLTNLAHDERLEQHGCFVLFLMAHGLRREIFGSNGMPIDLSRIVQSFSSHICPGLRGKPKIIVIQACRGTRLQFGQRGPLRDSSSDNGEFGCYSPRGKDFLVCFASGGDTPAFRDANTGSDYVQALCREVETHYQSEHIVDIVTRVNNAVWRAPVQQGELQLYTAPEFTSSLTKEHEFKDDRKIERALELLKPGWAVAFDRGVYFHFCIYLGTGLVSESTSGLKFISVPEDSSPVRHFICQLTKRRESGTSGRGDIWIDDFRAAARDSNIIVYECDCPASRRAEVVEKCLNCQGETQYSLQDNNCEHFVRQMLESKPRCLQKLQLGKLFKDRSLPTSTSASSLSSRDQYGLAKKVFVFLLRDENDEAVKSSVRLRHPQQLFKFVYAKLHPEKDGRFRFVEFLDKSSDEGGQASATVERVPSEIQLETLAIEPRLRSYTATSPQGFCLVINIRDYEHQTGLKCRPESEADVNRVKSVFDQLDFTVRIAENLKTHQIYKMLHDYASDEALFGHGCFVCFLMAHGTANSILGSDGEELELRSITQTFSSSVCPGLRGKPKLFFLQTSQKEELKVLRHASSDSTLEMELRDLAARGTDFIVCRSTSSLSSSSCPSFVQTLCSEIESQHKEANILKIVTSVNNQLIKNSARQSVEDEADPTKMCVGFTNGYKDFPYWKVKEALAAMTPGSAVSFNRIGLFHFAIYLGLAWPKETLDEPIPLVCHFSGDASSEPMASVRLDDLREVVQNSTVRVYKCSCEPAKRMRVVRESLARVGEEGYNLVTNNCEHFVRDIINNRKFSYQSFWTFAAPLVQLPRLLIGAPIGGSIASSASLSACVASSLTKFASLGLINPDMDLLEISLSGSSGLSASVDVNPCCTKVYTGPNQSIEQELYHCLTCGITGSRVVCRACVFMCHTDCDTRCFNDGPGFCDCQHQMCLVSSEAAPFDEPTESAEKRAMCLDSLESRCEGDGQLCRDFGTTEAGLARALIEASPGSIVSFVLRPNRSFGDLICHRHFGIYLGHAWIAKYHQALVCHSYKNRLTVSNFRDLAELSMEIRVYKCDCADDRDQFVAECFRQYGSSPEGTCLASIKRIVSPESTKEPTAVTKGWFKRLLSRYGPSVLSNSGLFKWRLGDPALSKTDEPHCVVLDGLLDSLAGLDENCLIGLLSSKLDMLEVTLHRQQVGSSASPSIAIRISNRCTRDFTGEDAQAHQELHECLTCGIRDDQAICRRCAEVCHANCCTQRLNGDKARENSLILAKLAMLPPAKKKSRKRIPSEVYEDFMMAIVTNDTEIIDEFLKIKPPLDKRHGHHRVVRSLIEAQASVDLRRSNGASALCIAAQNGHRLVTDLLIRAQADVNIRADNSTTPLYIASHNGHHLIVELLLKARADPNLLHSDGTFPLYVAAYNGHYQVVSLIVDAGAEVNLRDSQGCSSLIIASQNGHRQVVDVLISANVDVNLPANNGATPIYMASQEGHKQVVDVLIKAQADINLLANGDASPIYTAAQEGHDQAVDSLIHANADVNFQRSNGQSLLFIAAQEGHEKVVELLLKSGADPDLPTGNGWLPLHAACKQGHHMVADLLIKAQSDINHLAQGSLSPLLLAIEQGHSRVVELLIKAQAEVDLTISTGVSLFEVAKMLGHDRVTALLQEATASSTASSETLQANELKNSKQALEDVQLSLELNSTLTKAGFVSSRAAMQSVLADVLQEILRKRWNGGQIFVVGSYSEGWGNSLKTLDGRPDVESDIDVMRLIDGRLYHLNYRCNCSEDEKLLVDYENGHIFCPGYASTPANPTTGSNLRPAVDEVSGVRLCCYPLIAPLLTQRLEDSQIPGSVLSALQQELTSSPCHVVHAAPPGHAGEQLRLSTTFLERRLLRSLSTLQGQLFVTLKYIVKKVICHKEGFNAAGLKAYHMKTITFRMLERTPREIWKPENLVFLIRESLLMLINDVRNGCTPQNTDGRIMDHFFLCDAALYLKGVDRSQSMLQTLEATIQVLEEVTANLPQFILKFIKSLKPVSDSGRFYFHPFLILPYLNQNPIPLSGRIEYHEIYDVVRKSLLCLTHDGSSYESQLYLTEIIARLPDSARTTREVLRALACLKFGYKDSAKKIIKYTRSFKVSRGFDLQAEDLLAAEATPEKVWNHLRTQDSAWKFNFHFETRPEFQFLPELWAACFPTQTLNFDTCFYINFDAMLQSMRFQLLVDEEETTVQSWIRDVAGREDADEQEVTVALLCLRDEALFKPLLDRA</sequence>
<dbReference type="PROSITE" id="PS50208">
    <property type="entry name" value="CASPASE_P20"/>
    <property type="match status" value="2"/>
</dbReference>
<evidence type="ECO:0000256" key="8">
    <source>
        <dbReference type="PROSITE-ProRule" id="PRU00023"/>
    </source>
</evidence>
<dbReference type="PROSITE" id="PS51934">
    <property type="entry name" value="LRAT"/>
    <property type="match status" value="2"/>
</dbReference>
<dbReference type="PROSITE" id="PS01122">
    <property type="entry name" value="CASPASE_CYS"/>
    <property type="match status" value="1"/>
</dbReference>
<feature type="repeat" description="ANK" evidence="8">
    <location>
        <begin position="1980"/>
        <end position="2012"/>
    </location>
</feature>
<evidence type="ECO:0000313" key="17">
    <source>
        <dbReference type="WBParaSite" id="maker-uti_cns_0045353-snap-gene-0.12-mRNA-1"/>
    </source>
</evidence>
<dbReference type="GO" id="GO:0008270">
    <property type="term" value="F:zinc ion binding"/>
    <property type="evidence" value="ECO:0007669"/>
    <property type="project" value="UniProtKB-KW"/>
</dbReference>
<feature type="region of interest" description="Disordered" evidence="10">
    <location>
        <begin position="26"/>
        <end position="58"/>
    </location>
</feature>
<feature type="repeat" description="ANK" evidence="8">
    <location>
        <begin position="1914"/>
        <end position="1946"/>
    </location>
</feature>
<feature type="compositionally biased region" description="Basic and acidic residues" evidence="10">
    <location>
        <begin position="29"/>
        <end position="46"/>
    </location>
</feature>
<feature type="repeat" description="ANK" evidence="8">
    <location>
        <begin position="2112"/>
        <end position="2144"/>
    </location>
</feature>
<evidence type="ECO:0000256" key="3">
    <source>
        <dbReference type="ARBA" id="ARBA00022723"/>
    </source>
</evidence>
<feature type="repeat" description="ANK" evidence="8">
    <location>
        <begin position="1947"/>
        <end position="1979"/>
    </location>
</feature>
<feature type="repeat" description="ANK" evidence="8">
    <location>
        <begin position="2079"/>
        <end position="2111"/>
    </location>
</feature>
<dbReference type="Pfam" id="PF05739">
    <property type="entry name" value="SNARE"/>
    <property type="match status" value="1"/>
</dbReference>
<dbReference type="Gene3D" id="1.25.40.20">
    <property type="entry name" value="Ankyrin repeat-containing domain"/>
    <property type="match status" value="1"/>
</dbReference>
<evidence type="ECO:0000256" key="7">
    <source>
        <dbReference type="ARBA" id="ARBA00023043"/>
    </source>
</evidence>
<dbReference type="SUPFAM" id="SSF48403">
    <property type="entry name" value="Ankyrin repeat"/>
    <property type="match status" value="1"/>
</dbReference>
<feature type="domain" description="T-SNARE coiled-coil homology" evidence="12">
    <location>
        <begin position="224"/>
        <end position="286"/>
    </location>
</feature>
<evidence type="ECO:0000256" key="9">
    <source>
        <dbReference type="RuleBase" id="RU003971"/>
    </source>
</evidence>
<dbReference type="Pfam" id="PF00656">
    <property type="entry name" value="Peptidase_C14"/>
    <property type="match status" value="2"/>
</dbReference>
<dbReference type="SMART" id="SM00397">
    <property type="entry name" value="t_SNARE"/>
    <property type="match status" value="1"/>
</dbReference>
<evidence type="ECO:0000256" key="5">
    <source>
        <dbReference type="ARBA" id="ARBA00022771"/>
    </source>
</evidence>
<proteinExistence type="inferred from homology"/>
<dbReference type="SUPFAM" id="SSF47661">
    <property type="entry name" value="t-snare proteins"/>
    <property type="match status" value="1"/>
</dbReference>
<dbReference type="InterPro" id="IPR000727">
    <property type="entry name" value="T_SNARE_dom"/>
</dbReference>
<dbReference type="GO" id="GO:0016020">
    <property type="term" value="C:membrane"/>
    <property type="evidence" value="ECO:0007669"/>
    <property type="project" value="InterPro"/>
</dbReference>
<dbReference type="PROSITE" id="PS00914">
    <property type="entry name" value="SYNTAXIN"/>
    <property type="match status" value="1"/>
</dbReference>
<evidence type="ECO:0000256" key="4">
    <source>
        <dbReference type="ARBA" id="ARBA00022737"/>
    </source>
</evidence>
<feature type="domain" description="Caspase family p10" evidence="13">
    <location>
        <begin position="684"/>
        <end position="769"/>
    </location>
</feature>
<keyword evidence="5" id="KW-0863">Zinc-finger</keyword>
<evidence type="ECO:0000259" key="12">
    <source>
        <dbReference type="PROSITE" id="PS50192"/>
    </source>
</evidence>